<sequence length="103" mass="11616">MELDQATEQFYEKLSERLKEKGFSTRIIEDGCLEVTSEKIRGKQKTHCAVGRDGEVYCHSEDLANIARNRDLNTVLEAVNDLYPQTEHSNAPEQEPMGGMTLG</sequence>
<evidence type="ECO:0000313" key="2">
    <source>
        <dbReference type="EMBL" id="KGF54419.1"/>
    </source>
</evidence>
<name>A0A096DA73_FLAPL</name>
<reference evidence="2 3" key="1">
    <citation type="submission" date="2011-08" db="EMBL/GenBank/DDBJ databases">
        <title>The Genome Sequence of Clostridium orbiscindens 1_3_50AFAA.</title>
        <authorList>
            <consortium name="The Broad Institute Genome Sequencing Platform"/>
            <person name="Earl A."/>
            <person name="Ward D."/>
            <person name="Feldgarden M."/>
            <person name="Gevers D."/>
            <person name="Daigneault M."/>
            <person name="Strauss J."/>
            <person name="Allen-Vercoe E."/>
            <person name="Young S.K."/>
            <person name="Zeng Q."/>
            <person name="Gargeya S."/>
            <person name="Fitzgerald M."/>
            <person name="Haas B."/>
            <person name="Abouelleil A."/>
            <person name="Alvarado L."/>
            <person name="Arachchi H.M."/>
            <person name="Berlin A."/>
            <person name="Brown A."/>
            <person name="Chapman S.B."/>
            <person name="Chen Z."/>
            <person name="Dunbar C."/>
            <person name="Freedman E."/>
            <person name="Gearin G."/>
            <person name="Gellesch M."/>
            <person name="Goldberg J."/>
            <person name="Griggs A."/>
            <person name="Gujja S."/>
            <person name="Heiman D."/>
            <person name="Howarth C."/>
            <person name="Larson L."/>
            <person name="Lui A."/>
            <person name="MacDonald P.J.P."/>
            <person name="Montmayeur A."/>
            <person name="Murphy C."/>
            <person name="Neiman D."/>
            <person name="Pearson M."/>
            <person name="Priest M."/>
            <person name="Roberts A."/>
            <person name="Saif S."/>
            <person name="Shea T."/>
            <person name="Shenoy N."/>
            <person name="Sisk P."/>
            <person name="Stolte C."/>
            <person name="Sykes S."/>
            <person name="Wortman J."/>
            <person name="Nusbaum C."/>
            <person name="Birren B."/>
        </authorList>
    </citation>
    <scope>NUCLEOTIDE SEQUENCE [LARGE SCALE GENOMIC DNA]</scope>
    <source>
        <strain evidence="2 3">1_3_50AFAA</strain>
    </source>
</reference>
<dbReference type="EMBL" id="ADLO01000088">
    <property type="protein sequence ID" value="KGF54419.1"/>
    <property type="molecule type" value="Genomic_DNA"/>
</dbReference>
<proteinExistence type="predicted"/>
<evidence type="ECO:0000313" key="3">
    <source>
        <dbReference type="Proteomes" id="UP000029585"/>
    </source>
</evidence>
<keyword evidence="3" id="KW-1185">Reference proteome</keyword>
<comment type="caution">
    <text evidence="2">The sequence shown here is derived from an EMBL/GenBank/DDBJ whole genome shotgun (WGS) entry which is preliminary data.</text>
</comment>
<feature type="region of interest" description="Disordered" evidence="1">
    <location>
        <begin position="83"/>
        <end position="103"/>
    </location>
</feature>
<evidence type="ECO:0000256" key="1">
    <source>
        <dbReference type="SAM" id="MobiDB-lite"/>
    </source>
</evidence>
<dbReference type="Proteomes" id="UP000029585">
    <property type="component" value="Unassembled WGS sequence"/>
</dbReference>
<dbReference type="HOGENOM" id="CLU_2260140_0_0_9"/>
<organism evidence="2 3">
    <name type="scientific">Flavonifractor plautii 1_3_50AFAA</name>
    <dbReference type="NCBI Taxonomy" id="742738"/>
    <lineage>
        <taxon>Bacteria</taxon>
        <taxon>Bacillati</taxon>
        <taxon>Bacillota</taxon>
        <taxon>Clostridia</taxon>
        <taxon>Eubacteriales</taxon>
        <taxon>Oscillospiraceae</taxon>
        <taxon>Flavonifractor</taxon>
    </lineage>
</organism>
<accession>A0A096DA73</accession>
<dbReference type="PATRIC" id="fig|742738.3.peg.2887"/>
<dbReference type="AlphaFoldDB" id="A0A096DA73"/>
<dbReference type="eggNOG" id="ENOG50346SG">
    <property type="taxonomic scope" value="Bacteria"/>
</dbReference>
<dbReference type="RefSeq" id="WP_044942020.1">
    <property type="nucleotide sequence ID" value="NZ_KN174164.1"/>
</dbReference>
<protein>
    <submittedName>
        <fullName evidence="2">Uncharacterized protein</fullName>
    </submittedName>
</protein>
<gene>
    <name evidence="2" type="ORF">HMPREF9460_02808</name>
</gene>